<dbReference type="InterPro" id="IPR003339">
    <property type="entry name" value="ABC/ECF_trnsptr_transmembrane"/>
</dbReference>
<evidence type="ECO:0000313" key="8">
    <source>
        <dbReference type="Proteomes" id="UP000245921"/>
    </source>
</evidence>
<evidence type="ECO:0000256" key="5">
    <source>
        <dbReference type="ARBA" id="ARBA00023136"/>
    </source>
</evidence>
<protein>
    <submittedName>
        <fullName evidence="7">Cobalt transport protein</fullName>
    </submittedName>
</protein>
<dbReference type="AlphaFoldDB" id="A0AA45C7B4"/>
<keyword evidence="5 6" id="KW-0472">Membrane</keyword>
<keyword evidence="3 6" id="KW-0812">Transmembrane</keyword>
<dbReference type="EMBL" id="QGGI01000006">
    <property type="protein sequence ID" value="PWJ95298.1"/>
    <property type="molecule type" value="Genomic_DNA"/>
</dbReference>
<keyword evidence="8" id="KW-1185">Reference proteome</keyword>
<dbReference type="Pfam" id="PF02361">
    <property type="entry name" value="CbiQ"/>
    <property type="match status" value="1"/>
</dbReference>
<dbReference type="PANTHER" id="PTHR34857">
    <property type="entry name" value="SLL0384 PROTEIN"/>
    <property type="match status" value="1"/>
</dbReference>
<evidence type="ECO:0000256" key="2">
    <source>
        <dbReference type="ARBA" id="ARBA00022475"/>
    </source>
</evidence>
<name>A0AA45C7B4_9BACT</name>
<comment type="caution">
    <text evidence="7">The sequence shown here is derived from an EMBL/GenBank/DDBJ whole genome shotgun (WGS) entry which is preliminary data.</text>
</comment>
<evidence type="ECO:0000256" key="1">
    <source>
        <dbReference type="ARBA" id="ARBA00004141"/>
    </source>
</evidence>
<keyword evidence="4 6" id="KW-1133">Transmembrane helix</keyword>
<evidence type="ECO:0000313" key="7">
    <source>
        <dbReference type="EMBL" id="PWJ95298.1"/>
    </source>
</evidence>
<dbReference type="Proteomes" id="UP000245921">
    <property type="component" value="Unassembled WGS sequence"/>
</dbReference>
<keyword evidence="2" id="KW-1003">Cell membrane</keyword>
<evidence type="ECO:0000256" key="3">
    <source>
        <dbReference type="ARBA" id="ARBA00022692"/>
    </source>
</evidence>
<dbReference type="GO" id="GO:0005886">
    <property type="term" value="C:plasma membrane"/>
    <property type="evidence" value="ECO:0007669"/>
    <property type="project" value="UniProtKB-ARBA"/>
</dbReference>
<comment type="subcellular location">
    <subcellularLocation>
        <location evidence="1">Membrane</location>
        <topology evidence="1">Multi-pass membrane protein</topology>
    </subcellularLocation>
</comment>
<dbReference type="PANTHER" id="PTHR34857:SF2">
    <property type="entry name" value="SLL0384 PROTEIN"/>
    <property type="match status" value="1"/>
</dbReference>
<gene>
    <name evidence="7" type="ORF">C7380_106106</name>
</gene>
<feature type="transmembrane region" description="Helical" evidence="6">
    <location>
        <begin position="105"/>
        <end position="126"/>
    </location>
</feature>
<evidence type="ECO:0000256" key="6">
    <source>
        <dbReference type="SAM" id="Phobius"/>
    </source>
</evidence>
<sequence>MFGTLIIKKTPVRAFILALQKWKIPQSIIIPLAITIRYFPALKEERNHIKDAFKLRGIKGFKKFESYLVPIMISATNTSEELSAAAVTRGIENPIKKTSLIDLNFHYIDFFSLLIGIIFLFVSIILRIENVI</sequence>
<reference evidence="7 8" key="1">
    <citation type="submission" date="2018-05" db="EMBL/GenBank/DDBJ databases">
        <title>Genomic Encyclopedia of Type Strains, Phase IV (KMG-IV): sequencing the most valuable type-strain genomes for metagenomic binning, comparative biology and taxonomic classification.</title>
        <authorList>
            <person name="Goeker M."/>
        </authorList>
    </citation>
    <scope>NUCLEOTIDE SEQUENCE [LARGE SCALE GENOMIC DNA]</scope>
    <source>
        <strain evidence="7 8">DSM 24906</strain>
    </source>
</reference>
<dbReference type="InterPro" id="IPR051611">
    <property type="entry name" value="ECF_transporter_component"/>
</dbReference>
<evidence type="ECO:0000256" key="4">
    <source>
        <dbReference type="ARBA" id="ARBA00022989"/>
    </source>
</evidence>
<organism evidence="7 8">
    <name type="scientific">Oceanotoga teriensis</name>
    <dbReference type="NCBI Taxonomy" id="515440"/>
    <lineage>
        <taxon>Bacteria</taxon>
        <taxon>Thermotogati</taxon>
        <taxon>Thermotogota</taxon>
        <taxon>Thermotogae</taxon>
        <taxon>Petrotogales</taxon>
        <taxon>Petrotogaceae</taxon>
        <taxon>Oceanotoga</taxon>
    </lineage>
</organism>
<dbReference type="CDD" id="cd16914">
    <property type="entry name" value="EcfT"/>
    <property type="match status" value="1"/>
</dbReference>
<accession>A0AA45C7B4</accession>
<proteinExistence type="predicted"/>